<gene>
    <name evidence="1" type="ORF">AB835_07030</name>
</gene>
<proteinExistence type="predicted"/>
<reference evidence="1 2" key="1">
    <citation type="journal article" date="2016" name="Appl. Environ. Microbiol.">
        <title>Lack of Overt Genome Reduction in the Bryostatin-Producing Bryozoan Symbiont "Candidatus Endobugula sertula".</title>
        <authorList>
            <person name="Miller I.J."/>
            <person name="Vanee N."/>
            <person name="Fong S.S."/>
            <person name="Lim-Fong G.E."/>
            <person name="Kwan J.C."/>
        </authorList>
    </citation>
    <scope>NUCLEOTIDE SEQUENCE [LARGE SCALE GENOMIC DNA]</scope>
    <source>
        <strain evidence="1">AB1-4</strain>
    </source>
</reference>
<evidence type="ECO:0000313" key="1">
    <source>
        <dbReference type="EMBL" id="ODS23807.1"/>
    </source>
</evidence>
<accession>A0A1D2QQE9</accession>
<evidence type="ECO:0000313" key="2">
    <source>
        <dbReference type="Proteomes" id="UP000242502"/>
    </source>
</evidence>
<comment type="caution">
    <text evidence="1">The sequence shown here is derived from an EMBL/GenBank/DDBJ whole genome shotgun (WGS) entry which is preliminary data.</text>
</comment>
<organism evidence="1 2">
    <name type="scientific">Candidatus Endobugula sertula</name>
    <name type="common">Bugula neritina bacterial symbiont</name>
    <dbReference type="NCBI Taxonomy" id="62101"/>
    <lineage>
        <taxon>Bacteria</taxon>
        <taxon>Pseudomonadati</taxon>
        <taxon>Pseudomonadota</taxon>
        <taxon>Gammaproteobacteria</taxon>
        <taxon>Cellvibrionales</taxon>
        <taxon>Cellvibrionaceae</taxon>
        <taxon>Candidatus Endobugula</taxon>
    </lineage>
</organism>
<dbReference type="AlphaFoldDB" id="A0A1D2QQE9"/>
<protein>
    <submittedName>
        <fullName evidence="1">Uncharacterized protein</fullName>
    </submittedName>
</protein>
<dbReference type="Proteomes" id="UP000242502">
    <property type="component" value="Unassembled WGS sequence"/>
</dbReference>
<name>A0A1D2QQE9_9GAMM</name>
<dbReference type="EMBL" id="MDLC01000020">
    <property type="protein sequence ID" value="ODS23807.1"/>
    <property type="molecule type" value="Genomic_DNA"/>
</dbReference>
<sequence length="65" mass="7431">MNANGKVNVLQQILLKITRQKKVEMVSQLVGYTGHHLAQAVPDYWLWQSLSVLSLKYRKAIDPPL</sequence>